<protein>
    <submittedName>
        <fullName evidence="2">PASTA domain-containing protein</fullName>
    </submittedName>
</protein>
<dbReference type="AlphaFoldDB" id="A0A7C5HHJ2"/>
<feature type="domain" description="PASTA" evidence="1">
    <location>
        <begin position="174"/>
        <end position="241"/>
    </location>
</feature>
<proteinExistence type="predicted"/>
<dbReference type="Gene3D" id="3.30.10.20">
    <property type="match status" value="3"/>
</dbReference>
<dbReference type="PROSITE" id="PS51178">
    <property type="entry name" value="PASTA"/>
    <property type="match status" value="3"/>
</dbReference>
<organism evidence="2">
    <name type="scientific">Chlorobaculum parvum</name>
    <dbReference type="NCBI Taxonomy" id="274539"/>
    <lineage>
        <taxon>Bacteria</taxon>
        <taxon>Pseudomonadati</taxon>
        <taxon>Chlorobiota</taxon>
        <taxon>Chlorobiia</taxon>
        <taxon>Chlorobiales</taxon>
        <taxon>Chlorobiaceae</taxon>
        <taxon>Chlorobaculum</taxon>
    </lineage>
</organism>
<evidence type="ECO:0000313" key="2">
    <source>
        <dbReference type="EMBL" id="HHE32043.1"/>
    </source>
</evidence>
<gene>
    <name evidence="2" type="ORF">ENL07_05305</name>
</gene>
<comment type="caution">
    <text evidence="2">The sequence shown here is derived from an EMBL/GenBank/DDBJ whole genome shotgun (WGS) entry which is preliminary data.</text>
</comment>
<accession>A0A7C5HHJ2</accession>
<dbReference type="Pfam" id="PF03793">
    <property type="entry name" value="PASTA"/>
    <property type="match status" value="3"/>
</dbReference>
<dbReference type="InterPro" id="IPR005543">
    <property type="entry name" value="PASTA_dom"/>
</dbReference>
<sequence length="243" mass="26499">MKKVLIVILLFFAAIVAIDKLLLPYYTESGKQTVVPDVRNMTYEKASKTLQKVGLKAKKSYNVRYLPNVLPDQVIDQMPSPSSAVKPGRSVYLVLNRKDKPSYPMPELTGRTEQEACLALKRIGMVIADVQTQAISEPDQDGRVLSQSVPPEVVLKSGSKVSFIVGKLEHEPAGMMRVIVPDVLGMSVDQARGVLIRSGLSIGKVSYERSMLLVPDTVISQTPSASAMVQTGQNVDLTVASEE</sequence>
<dbReference type="SUPFAM" id="SSF54184">
    <property type="entry name" value="Penicillin-binding protein 2x (pbp-2x), c-terminal domain"/>
    <property type="match status" value="1"/>
</dbReference>
<dbReference type="CDD" id="cd06577">
    <property type="entry name" value="PASTA_pknB"/>
    <property type="match status" value="3"/>
</dbReference>
<dbReference type="SMART" id="SM00740">
    <property type="entry name" value="PASTA"/>
    <property type="match status" value="3"/>
</dbReference>
<dbReference type="EMBL" id="DRSQ01000110">
    <property type="protein sequence ID" value="HHE32043.1"/>
    <property type="molecule type" value="Genomic_DNA"/>
</dbReference>
<reference evidence="2" key="1">
    <citation type="journal article" date="2020" name="mSystems">
        <title>Genome- and Community-Level Interaction Insights into Carbon Utilization and Element Cycling Functions of Hydrothermarchaeota in Hydrothermal Sediment.</title>
        <authorList>
            <person name="Zhou Z."/>
            <person name="Liu Y."/>
            <person name="Xu W."/>
            <person name="Pan J."/>
            <person name="Luo Z.H."/>
            <person name="Li M."/>
        </authorList>
    </citation>
    <scope>NUCLEOTIDE SEQUENCE [LARGE SCALE GENOMIC DNA]</scope>
    <source>
        <strain evidence="2">HyVt-633</strain>
    </source>
</reference>
<feature type="domain" description="PASTA" evidence="1">
    <location>
        <begin position="30"/>
        <end position="97"/>
    </location>
</feature>
<name>A0A7C5HHJ2_9CHLB</name>
<dbReference type="Proteomes" id="UP000886058">
    <property type="component" value="Unassembled WGS sequence"/>
</dbReference>
<evidence type="ECO:0000259" key="1">
    <source>
        <dbReference type="PROSITE" id="PS51178"/>
    </source>
</evidence>
<feature type="domain" description="PASTA" evidence="1">
    <location>
        <begin position="99"/>
        <end position="167"/>
    </location>
</feature>